<protein>
    <recommendedName>
        <fullName evidence="2">sphingomyelin phosphodiesterase</fullName>
        <ecNumber evidence="2">3.1.4.12</ecNumber>
    </recommendedName>
</protein>
<organism evidence="6 7">
    <name type="scientific">Conidiobolus coronatus (strain ATCC 28846 / CBS 209.66 / NRRL 28638)</name>
    <name type="common">Delacroixia coronata</name>
    <dbReference type="NCBI Taxonomy" id="796925"/>
    <lineage>
        <taxon>Eukaryota</taxon>
        <taxon>Fungi</taxon>
        <taxon>Fungi incertae sedis</taxon>
        <taxon>Zoopagomycota</taxon>
        <taxon>Entomophthoromycotina</taxon>
        <taxon>Entomophthoromycetes</taxon>
        <taxon>Entomophthorales</taxon>
        <taxon>Ancylistaceae</taxon>
        <taxon>Conidiobolus</taxon>
    </lineage>
</organism>
<dbReference type="GO" id="GO:0004767">
    <property type="term" value="F:sphingomyelin phosphodiesterase activity"/>
    <property type="evidence" value="ECO:0007669"/>
    <property type="project" value="UniProtKB-EC"/>
</dbReference>
<gene>
    <name evidence="6" type="ORF">CONCODRAFT_12648</name>
</gene>
<dbReference type="EMBL" id="KQ964831">
    <property type="protein sequence ID" value="KXN65688.1"/>
    <property type="molecule type" value="Genomic_DNA"/>
</dbReference>
<proteinExistence type="inferred from homology"/>
<feature type="region of interest" description="Disordered" evidence="4">
    <location>
        <begin position="326"/>
        <end position="405"/>
    </location>
</feature>
<dbReference type="OMA" id="IFNTHTQ"/>
<evidence type="ECO:0000313" key="6">
    <source>
        <dbReference type="EMBL" id="KXN65688.1"/>
    </source>
</evidence>
<dbReference type="CDD" id="cd09078">
    <property type="entry name" value="nSMase"/>
    <property type="match status" value="1"/>
</dbReference>
<dbReference type="STRING" id="796925.A0A137NSG0"/>
<evidence type="ECO:0000313" key="7">
    <source>
        <dbReference type="Proteomes" id="UP000070444"/>
    </source>
</evidence>
<dbReference type="SUPFAM" id="SSF56219">
    <property type="entry name" value="DNase I-like"/>
    <property type="match status" value="1"/>
</dbReference>
<evidence type="ECO:0000256" key="3">
    <source>
        <dbReference type="ARBA" id="ARBA00022801"/>
    </source>
</evidence>
<dbReference type="PANTHER" id="PTHR16320">
    <property type="entry name" value="SPHINGOMYELINASE FAMILY MEMBER"/>
    <property type="match status" value="1"/>
</dbReference>
<name>A0A137NSG0_CONC2</name>
<reference evidence="6 7" key="1">
    <citation type="journal article" date="2015" name="Genome Biol. Evol.">
        <title>Phylogenomic analyses indicate that early fungi evolved digesting cell walls of algal ancestors of land plants.</title>
        <authorList>
            <person name="Chang Y."/>
            <person name="Wang S."/>
            <person name="Sekimoto S."/>
            <person name="Aerts A.L."/>
            <person name="Choi C."/>
            <person name="Clum A."/>
            <person name="LaButti K.M."/>
            <person name="Lindquist E.A."/>
            <person name="Yee Ngan C."/>
            <person name="Ohm R.A."/>
            <person name="Salamov A.A."/>
            <person name="Grigoriev I.V."/>
            <person name="Spatafora J.W."/>
            <person name="Berbee M.L."/>
        </authorList>
    </citation>
    <scope>NUCLEOTIDE SEQUENCE [LARGE SCALE GENOMIC DNA]</scope>
    <source>
        <strain evidence="6 7">NRRL 28638</strain>
    </source>
</reference>
<feature type="domain" description="Endonuclease/exonuclease/phosphatase" evidence="5">
    <location>
        <begin position="11"/>
        <end position="272"/>
    </location>
</feature>
<dbReference type="InterPro" id="IPR036691">
    <property type="entry name" value="Endo/exonu/phosph_ase_sf"/>
</dbReference>
<dbReference type="AlphaFoldDB" id="A0A137NSG0"/>
<evidence type="ECO:0000256" key="1">
    <source>
        <dbReference type="ARBA" id="ARBA00006335"/>
    </source>
</evidence>
<dbReference type="InterPro" id="IPR017766">
    <property type="entry name" value="Sphingomyelinase/PLipase_C"/>
</dbReference>
<sequence length="405" mass="45577">MRPPMINNNGNDYKNKRLQYIIDNVLSFYDVICLQEMFHFGSNRRNYLLDEAHKAGFKHAYTSPIPCFLSGIDGGLVVLSRFPIVKAAETTFARGIHSDKLCHKGVLYCKIKVEENFHFHVFTTHTQASYESNLPLTEPSVQIRLEQIGEARRFIAEQIKDQPTWEPVVLLGDLNVNSRYDLREDTPTSTQEYIIMHQILCGGDLTEMQDPNVKPQTLNFRDLLYDTLGHHPISFADFVFDTNSPTGGTPRETVLTSKESLGNCESLDYIFYLDRNDSGNASGSSDYYLELGPARIEPMFLPNPTSDFPCTQLSDHYGVSLEMIVTPKPPSTRDTANLLTPPTGPPQEVEEEADDTGSNLSRSSSPREMRRTNTPPSPIRKVSSSRRRISKLPPGAEDVAKNVNN</sequence>
<dbReference type="Gene3D" id="3.60.10.10">
    <property type="entry name" value="Endonuclease/exonuclease/phosphatase"/>
    <property type="match status" value="1"/>
</dbReference>
<dbReference type="PANTHER" id="PTHR16320:SF1">
    <property type="entry name" value="SPHINGOMYELINASE DDB_G0288017"/>
    <property type="match status" value="1"/>
</dbReference>
<evidence type="ECO:0000259" key="5">
    <source>
        <dbReference type="Pfam" id="PF03372"/>
    </source>
</evidence>
<dbReference type="EC" id="3.1.4.12" evidence="2"/>
<dbReference type="InterPro" id="IPR038772">
    <property type="entry name" value="Sph/SMPD2-like"/>
</dbReference>
<evidence type="ECO:0000256" key="2">
    <source>
        <dbReference type="ARBA" id="ARBA00012369"/>
    </source>
</evidence>
<accession>A0A137NSG0</accession>
<keyword evidence="7" id="KW-1185">Reference proteome</keyword>
<keyword evidence="3" id="KW-0378">Hydrolase</keyword>
<dbReference type="GO" id="GO:0005576">
    <property type="term" value="C:extracellular region"/>
    <property type="evidence" value="ECO:0007669"/>
    <property type="project" value="InterPro"/>
</dbReference>
<dbReference type="GO" id="GO:0005737">
    <property type="term" value="C:cytoplasm"/>
    <property type="evidence" value="ECO:0007669"/>
    <property type="project" value="TreeGrafter"/>
</dbReference>
<dbReference type="OrthoDB" id="40902at2759"/>
<dbReference type="Pfam" id="PF03372">
    <property type="entry name" value="Exo_endo_phos"/>
    <property type="match status" value="1"/>
</dbReference>
<dbReference type="Proteomes" id="UP000070444">
    <property type="component" value="Unassembled WGS sequence"/>
</dbReference>
<comment type="similarity">
    <text evidence="1">Belongs to the neutral sphingomyelinase family.</text>
</comment>
<evidence type="ECO:0000256" key="4">
    <source>
        <dbReference type="SAM" id="MobiDB-lite"/>
    </source>
</evidence>
<dbReference type="InterPro" id="IPR005135">
    <property type="entry name" value="Endo/exonuclease/phosphatase"/>
</dbReference>